<proteinExistence type="inferred from homology"/>
<gene>
    <name evidence="10" type="ORF">CLV47_12532</name>
</gene>
<name>A0A2T0ZB49_9ACTN</name>
<comment type="similarity">
    <text evidence="1">Belongs to the bacterial solute-binding protein 1 family.</text>
</comment>
<sequence length="351" mass="36952">MTRSRPLVLLAAVVSLAFLASACSSASGSDESSTSSSAALDTSAELVLYNAQHEDLMQTLVDGFTKETGIKVTMKNGKDFELANQLVQEGAASPADVFVTENSPAMTLVDSKGLFAPVDKATLANVPSQFVPSSKKWTGFAARATVVVYNKDKLTKDQLPTSIMDLSKPEWQGKFGVAAGGADFQAIVSAVLAEKGTAATEKWLTGLKTNAKIYQGNGAVMKAVNAGEIEAGVIYHYYWYKDQAESKANSANTELDFLGNKDPGAFVSVSGAGVLKSSKHPKEAQKFVEYLTSKAGQKALAGSTAMEYSIASGVASNPALKPLNELDPPKLDVAKLNGPKVVELMQKAGLL</sequence>
<keyword evidence="6 8" id="KW-0408">Iron</keyword>
<dbReference type="InterPro" id="IPR026045">
    <property type="entry name" value="Ferric-bd"/>
</dbReference>
<dbReference type="InterPro" id="IPR006061">
    <property type="entry name" value="SBP_1_CS"/>
</dbReference>
<evidence type="ECO:0000256" key="3">
    <source>
        <dbReference type="ARBA" id="ARBA00022496"/>
    </source>
</evidence>
<dbReference type="PROSITE" id="PS01037">
    <property type="entry name" value="SBP_BACTERIAL_1"/>
    <property type="match status" value="1"/>
</dbReference>
<protein>
    <submittedName>
        <fullName evidence="10">Iron(III) transport system substrate-binding protein</fullName>
    </submittedName>
</protein>
<feature type="signal peptide" evidence="9">
    <location>
        <begin position="1"/>
        <end position="26"/>
    </location>
</feature>
<evidence type="ECO:0000256" key="9">
    <source>
        <dbReference type="SAM" id="SignalP"/>
    </source>
</evidence>
<dbReference type="PIRSF" id="PIRSF002825">
    <property type="entry name" value="CfbpA"/>
    <property type="match status" value="1"/>
</dbReference>
<feature type="binding site" evidence="8">
    <location>
        <position position="238"/>
    </location>
    <ligand>
        <name>Fe cation</name>
        <dbReference type="ChEBI" id="CHEBI:24875"/>
    </ligand>
</feature>
<dbReference type="GO" id="GO:0030288">
    <property type="term" value="C:outer membrane-bounded periplasmic space"/>
    <property type="evidence" value="ECO:0007669"/>
    <property type="project" value="TreeGrafter"/>
</dbReference>
<dbReference type="GO" id="GO:0046872">
    <property type="term" value="F:metal ion binding"/>
    <property type="evidence" value="ECO:0007669"/>
    <property type="project" value="UniProtKB-KW"/>
</dbReference>
<keyword evidence="7" id="KW-0406">Ion transport</keyword>
<evidence type="ECO:0000313" key="10">
    <source>
        <dbReference type="EMBL" id="PRZ33575.1"/>
    </source>
</evidence>
<dbReference type="GO" id="GO:0055085">
    <property type="term" value="P:transmembrane transport"/>
    <property type="evidence" value="ECO:0007669"/>
    <property type="project" value="InterPro"/>
</dbReference>
<dbReference type="Proteomes" id="UP000237752">
    <property type="component" value="Unassembled WGS sequence"/>
</dbReference>
<feature type="binding site" evidence="8">
    <location>
        <position position="237"/>
    </location>
    <ligand>
        <name>Fe cation</name>
        <dbReference type="ChEBI" id="CHEBI:24875"/>
    </ligand>
</feature>
<evidence type="ECO:0000256" key="8">
    <source>
        <dbReference type="PIRSR" id="PIRSR002825-1"/>
    </source>
</evidence>
<dbReference type="PANTHER" id="PTHR30006">
    <property type="entry name" value="THIAMINE-BINDING PERIPLASMIC PROTEIN-RELATED"/>
    <property type="match status" value="1"/>
</dbReference>
<dbReference type="PROSITE" id="PS51257">
    <property type="entry name" value="PROKAR_LIPOPROTEIN"/>
    <property type="match status" value="1"/>
</dbReference>
<keyword evidence="5 9" id="KW-0732">Signal</keyword>
<accession>A0A2T0ZB49</accession>
<evidence type="ECO:0000256" key="5">
    <source>
        <dbReference type="ARBA" id="ARBA00022729"/>
    </source>
</evidence>
<keyword evidence="3" id="KW-0410">Iron transport</keyword>
<evidence type="ECO:0000256" key="7">
    <source>
        <dbReference type="ARBA" id="ARBA00023065"/>
    </source>
</evidence>
<dbReference type="PANTHER" id="PTHR30006:SF15">
    <property type="entry name" value="IRON-UTILIZATION PERIPLASMIC PROTEIN"/>
    <property type="match status" value="1"/>
</dbReference>
<organism evidence="10 11">
    <name type="scientific">Antricoccus suffuscus</name>
    <dbReference type="NCBI Taxonomy" id="1629062"/>
    <lineage>
        <taxon>Bacteria</taxon>
        <taxon>Bacillati</taxon>
        <taxon>Actinomycetota</taxon>
        <taxon>Actinomycetes</taxon>
        <taxon>Geodermatophilales</taxon>
        <taxon>Antricoccaceae</taxon>
        <taxon>Antricoccus</taxon>
    </lineage>
</organism>
<feature type="chain" id="PRO_5015622651" evidence="9">
    <location>
        <begin position="27"/>
        <end position="351"/>
    </location>
</feature>
<keyword evidence="4 8" id="KW-0479">Metal-binding</keyword>
<dbReference type="OrthoDB" id="9769567at2"/>
<keyword evidence="2" id="KW-0813">Transport</keyword>
<feature type="binding site" evidence="8">
    <location>
        <position position="53"/>
    </location>
    <ligand>
        <name>Fe cation</name>
        <dbReference type="ChEBI" id="CHEBI:24875"/>
    </ligand>
</feature>
<dbReference type="RefSeq" id="WP_106350911.1">
    <property type="nucleotide sequence ID" value="NZ_PVUE01000025.1"/>
</dbReference>
<dbReference type="CDD" id="cd13543">
    <property type="entry name" value="PBP2_Fbp"/>
    <property type="match status" value="1"/>
</dbReference>
<evidence type="ECO:0000313" key="11">
    <source>
        <dbReference type="Proteomes" id="UP000237752"/>
    </source>
</evidence>
<keyword evidence="11" id="KW-1185">Reference proteome</keyword>
<dbReference type="GO" id="GO:0006826">
    <property type="term" value="P:iron ion transport"/>
    <property type="evidence" value="ECO:0007669"/>
    <property type="project" value="UniProtKB-KW"/>
</dbReference>
<dbReference type="EMBL" id="PVUE01000025">
    <property type="protein sequence ID" value="PRZ33575.1"/>
    <property type="molecule type" value="Genomic_DNA"/>
</dbReference>
<dbReference type="Gene3D" id="3.40.190.10">
    <property type="entry name" value="Periplasmic binding protein-like II"/>
    <property type="match status" value="2"/>
</dbReference>
<dbReference type="AlphaFoldDB" id="A0A2T0ZB49"/>
<feature type="binding site" evidence="8">
    <location>
        <position position="101"/>
    </location>
    <ligand>
        <name>Fe cation</name>
        <dbReference type="ChEBI" id="CHEBI:24875"/>
    </ligand>
</feature>
<comment type="caution">
    <text evidence="10">The sequence shown here is derived from an EMBL/GenBank/DDBJ whole genome shotgun (WGS) entry which is preliminary data.</text>
</comment>
<dbReference type="SUPFAM" id="SSF53850">
    <property type="entry name" value="Periplasmic binding protein-like II"/>
    <property type="match status" value="1"/>
</dbReference>
<evidence type="ECO:0000256" key="2">
    <source>
        <dbReference type="ARBA" id="ARBA00022448"/>
    </source>
</evidence>
<reference evidence="10 11" key="1">
    <citation type="submission" date="2018-03" db="EMBL/GenBank/DDBJ databases">
        <title>Genomic Encyclopedia of Archaeal and Bacterial Type Strains, Phase II (KMG-II): from individual species to whole genera.</title>
        <authorList>
            <person name="Goeker M."/>
        </authorList>
    </citation>
    <scope>NUCLEOTIDE SEQUENCE [LARGE SCALE GENOMIC DNA]</scope>
    <source>
        <strain evidence="10 11">DSM 100065</strain>
    </source>
</reference>
<evidence type="ECO:0000256" key="1">
    <source>
        <dbReference type="ARBA" id="ARBA00008520"/>
    </source>
</evidence>
<evidence type="ECO:0000256" key="4">
    <source>
        <dbReference type="ARBA" id="ARBA00022723"/>
    </source>
</evidence>
<evidence type="ECO:0000256" key="6">
    <source>
        <dbReference type="ARBA" id="ARBA00023004"/>
    </source>
</evidence>
<dbReference type="Pfam" id="PF13343">
    <property type="entry name" value="SBP_bac_6"/>
    <property type="match status" value="1"/>
</dbReference>